<gene>
    <name evidence="3" type="ORF">DSL72_004044</name>
</gene>
<feature type="compositionally biased region" description="Basic and acidic residues" evidence="2">
    <location>
        <begin position="185"/>
        <end position="195"/>
    </location>
</feature>
<organism evidence="3 4">
    <name type="scientific">Monilinia vaccinii-corymbosi</name>
    <dbReference type="NCBI Taxonomy" id="61207"/>
    <lineage>
        <taxon>Eukaryota</taxon>
        <taxon>Fungi</taxon>
        <taxon>Dikarya</taxon>
        <taxon>Ascomycota</taxon>
        <taxon>Pezizomycotina</taxon>
        <taxon>Leotiomycetes</taxon>
        <taxon>Helotiales</taxon>
        <taxon>Sclerotiniaceae</taxon>
        <taxon>Monilinia</taxon>
    </lineage>
</organism>
<evidence type="ECO:0000256" key="2">
    <source>
        <dbReference type="SAM" id="MobiDB-lite"/>
    </source>
</evidence>
<keyword evidence="1" id="KW-0175">Coiled coil</keyword>
<dbReference type="Proteomes" id="UP000672032">
    <property type="component" value="Chromosome 1"/>
</dbReference>
<accession>A0A8A3NZH4</accession>
<dbReference type="OrthoDB" id="3565108at2759"/>
<keyword evidence="4" id="KW-1185">Reference proteome</keyword>
<name>A0A8A3NZH4_9HELO</name>
<feature type="coiled-coil region" evidence="1">
    <location>
        <begin position="99"/>
        <end position="126"/>
    </location>
</feature>
<evidence type="ECO:0000313" key="3">
    <source>
        <dbReference type="EMBL" id="QSZ29530.1"/>
    </source>
</evidence>
<protein>
    <submittedName>
        <fullName evidence="3">Uncharacterized protein</fullName>
    </submittedName>
</protein>
<dbReference type="AlphaFoldDB" id="A0A8A3NZH4"/>
<reference evidence="3" key="1">
    <citation type="submission" date="2020-10" db="EMBL/GenBank/DDBJ databases">
        <title>Genome Sequence of Monilinia vaccinii-corymbosi Sheds Light on Mummy Berry Disease Infection of Blueberry and Mating Type.</title>
        <authorList>
            <person name="Yow A.G."/>
            <person name="Zhang Y."/>
            <person name="Bansal K."/>
            <person name="Eacker S.M."/>
            <person name="Sullivan S."/>
            <person name="Liachko I."/>
            <person name="Cubeta M.A."/>
            <person name="Rollins J.A."/>
            <person name="Ashrafi H."/>
        </authorList>
    </citation>
    <scope>NUCLEOTIDE SEQUENCE</scope>
    <source>
        <strain evidence="3">RL-1</strain>
    </source>
</reference>
<evidence type="ECO:0000313" key="4">
    <source>
        <dbReference type="Proteomes" id="UP000672032"/>
    </source>
</evidence>
<sequence length="239" mass="26736">MSGICTGCGRGASPFYEEFDFPGAFPRIYRSYYDESEADPEEARVLIGQEHLDYQSSAYDTQDEHSQVDLNEKYEINSFIDDDEIASDSESDTSNNGSEVDYKAELEELQKKHADLRADHFDLLHEYSRFRYDMLGTSEEEDEDQDDDEEGVLIDGVGAHVVVACGGHLVADVVVSSFRAEEKDGKCGDARLGKPEDEEEERGDGDSICESEDEKKLDGTTMVARSTRFSAMGRESVEL</sequence>
<feature type="region of interest" description="Disordered" evidence="2">
    <location>
        <begin position="185"/>
        <end position="239"/>
    </location>
</feature>
<feature type="compositionally biased region" description="Acidic residues" evidence="2">
    <location>
        <begin position="196"/>
        <end position="212"/>
    </location>
</feature>
<dbReference type="EMBL" id="CP063405">
    <property type="protein sequence ID" value="QSZ29530.1"/>
    <property type="molecule type" value="Genomic_DNA"/>
</dbReference>
<proteinExistence type="predicted"/>
<evidence type="ECO:0000256" key="1">
    <source>
        <dbReference type="SAM" id="Coils"/>
    </source>
</evidence>